<evidence type="ECO:0000313" key="3">
    <source>
        <dbReference type="EMBL" id="EGN95811.1"/>
    </source>
</evidence>
<accession>F8Q8C3</accession>
<feature type="region of interest" description="Disordered" evidence="1">
    <location>
        <begin position="539"/>
        <end position="567"/>
    </location>
</feature>
<dbReference type="HOGENOM" id="CLU_442900_0_0_1"/>
<dbReference type="InterPro" id="IPR058913">
    <property type="entry name" value="Integrase_dom_put"/>
</dbReference>
<reference evidence="4" key="1">
    <citation type="journal article" date="2011" name="Science">
        <title>The plant cell wall-decomposing machinery underlies the functional diversity of forest fungi.</title>
        <authorList>
            <person name="Eastwood D.C."/>
            <person name="Floudas D."/>
            <person name="Binder M."/>
            <person name="Majcherczyk A."/>
            <person name="Schneider P."/>
            <person name="Aerts A."/>
            <person name="Asiegbu F.O."/>
            <person name="Baker S.E."/>
            <person name="Barry K."/>
            <person name="Bendiksby M."/>
            <person name="Blumentritt M."/>
            <person name="Coutinho P.M."/>
            <person name="Cullen D."/>
            <person name="de Vries R.P."/>
            <person name="Gathman A."/>
            <person name="Goodell B."/>
            <person name="Henrissat B."/>
            <person name="Ihrmark K."/>
            <person name="Kauserud H."/>
            <person name="Kohler A."/>
            <person name="LaButti K."/>
            <person name="Lapidus A."/>
            <person name="Lavin J.L."/>
            <person name="Lee Y.-H."/>
            <person name="Lindquist E."/>
            <person name="Lilly W."/>
            <person name="Lucas S."/>
            <person name="Morin E."/>
            <person name="Murat C."/>
            <person name="Oguiza J.A."/>
            <person name="Park J."/>
            <person name="Pisabarro A.G."/>
            <person name="Riley R."/>
            <person name="Rosling A."/>
            <person name="Salamov A."/>
            <person name="Schmidt O."/>
            <person name="Schmutz J."/>
            <person name="Skrede I."/>
            <person name="Stenlid J."/>
            <person name="Wiebenga A."/>
            <person name="Xie X."/>
            <person name="Kuees U."/>
            <person name="Hibbett D.S."/>
            <person name="Hoffmeister D."/>
            <person name="Hoegberg N."/>
            <person name="Martin F."/>
            <person name="Grigoriev I.V."/>
            <person name="Watkinson S.C."/>
        </authorList>
    </citation>
    <scope>NUCLEOTIDE SEQUENCE [LARGE SCALE GENOMIC DNA]</scope>
    <source>
        <strain evidence="4">strain S7.3</strain>
    </source>
</reference>
<evidence type="ECO:0000256" key="1">
    <source>
        <dbReference type="SAM" id="MobiDB-lite"/>
    </source>
</evidence>
<feature type="compositionally biased region" description="Polar residues" evidence="1">
    <location>
        <begin position="545"/>
        <end position="559"/>
    </location>
</feature>
<dbReference type="Pfam" id="PF24764">
    <property type="entry name" value="rva_4"/>
    <property type="match status" value="1"/>
</dbReference>
<gene>
    <name evidence="3" type="ORF">SERLA73DRAFT_155093</name>
</gene>
<dbReference type="InterPro" id="IPR037056">
    <property type="entry name" value="RNase_H1_N_sf"/>
</dbReference>
<evidence type="ECO:0000259" key="2">
    <source>
        <dbReference type="Pfam" id="PF24764"/>
    </source>
</evidence>
<organism evidence="4">
    <name type="scientific">Serpula lacrymans var. lacrymans (strain S7.3)</name>
    <name type="common">Dry rot fungus</name>
    <dbReference type="NCBI Taxonomy" id="936435"/>
    <lineage>
        <taxon>Eukaryota</taxon>
        <taxon>Fungi</taxon>
        <taxon>Dikarya</taxon>
        <taxon>Basidiomycota</taxon>
        <taxon>Agaricomycotina</taxon>
        <taxon>Agaricomycetes</taxon>
        <taxon>Agaricomycetidae</taxon>
        <taxon>Boletales</taxon>
        <taxon>Coniophorineae</taxon>
        <taxon>Serpulaceae</taxon>
        <taxon>Serpula</taxon>
    </lineage>
</organism>
<dbReference type="Gene3D" id="3.40.970.10">
    <property type="entry name" value="Ribonuclease H1, N-terminal domain"/>
    <property type="match status" value="1"/>
</dbReference>
<dbReference type="Proteomes" id="UP000008063">
    <property type="component" value="Unassembled WGS sequence"/>
</dbReference>
<feature type="region of interest" description="Disordered" evidence="1">
    <location>
        <begin position="477"/>
        <end position="503"/>
    </location>
</feature>
<proteinExistence type="predicted"/>
<dbReference type="PANTHER" id="PTHR46177">
    <property type="entry name" value="INTEGRASE CATALYTIC DOMAIN-CONTAINING PROTEIN"/>
    <property type="match status" value="1"/>
</dbReference>
<dbReference type="STRING" id="936435.F8Q8C3"/>
<name>F8Q8C3_SERL3</name>
<dbReference type="AlphaFoldDB" id="F8Q8C3"/>
<feature type="compositionally biased region" description="Low complexity" evidence="1">
    <location>
        <begin position="481"/>
        <end position="495"/>
    </location>
</feature>
<keyword evidence="4" id="KW-1185">Reference proteome</keyword>
<feature type="domain" description="Integrase core" evidence="2">
    <location>
        <begin position="114"/>
        <end position="286"/>
    </location>
</feature>
<dbReference type="InParanoid" id="F8Q8C3"/>
<sequence length="651" mass="72833">MPNPRGQNGTRHPPSPDATMCPLIEHYLSCGYSNPEIVNRLKKYYDTDHFQFLLALLKKKCMQWGLKSTRGQAHTLESIGPTVERVCACFPVQGSHDMKKALLQEEKIMVLCYYWMAGINDLWSFDQHVKWRCFQLFLHVGLEPFSGKILWLKIWWANRNPRLICGWYCDTVAKLDGMPLVTQSDPGSENNGIANGHTLLRHLQDPSLEHTLQHKFKGLHRNIKPEIFWNQLRRQWSPGFEHPLNYGLNEGLYNPDDPLQWLTFHYIFIPWLQDKLDLFVNRFNHTLSWHNRNKILPHERPANIFEQPEHFQSQDFAVKVHLPSLAEVRKTYAPPEHHVFELVPAAFAQEASNFLRGAGSPVVMQDNAVLVGQPALPDEGFVGSEFMPLVNLPVYRPTTTPGGSCTNEFSSNDDKIANLVLSISTHFCGEFALEMVKLMSEEQYINGEWAQCTYLSSAYLSEKVKGAWYKVTHRSSNMTESSFPSGLSNSNSKSPTWSVQENEGNNADTLDIVMALLAGISLSPTNAMTLMSAVLDRTAAGGASPPSQRASASTATPPLTQAPVAATSSSSTLVATPTYQGWPFHVPEPGMQGQYYLVTRGHCIGIFAAWQTTSPYVTGVSHATYTCTLSLEAGIASMHLAIDNGEVEILP</sequence>
<dbReference type="EMBL" id="GL945485">
    <property type="protein sequence ID" value="EGN95811.1"/>
    <property type="molecule type" value="Genomic_DNA"/>
</dbReference>
<protein>
    <recommendedName>
        <fullName evidence="2">Integrase core domain-containing protein</fullName>
    </recommendedName>
</protein>
<evidence type="ECO:0000313" key="4">
    <source>
        <dbReference type="Proteomes" id="UP000008063"/>
    </source>
</evidence>
<dbReference type="PANTHER" id="PTHR46177:SF1">
    <property type="entry name" value="INTEGRASE CATALYTIC DOMAIN-CONTAINING PROTEIN"/>
    <property type="match status" value="1"/>
</dbReference>